<dbReference type="InterPro" id="IPR026444">
    <property type="entry name" value="Secre_tail"/>
</dbReference>
<dbReference type="GO" id="GO:0016020">
    <property type="term" value="C:membrane"/>
    <property type="evidence" value="ECO:0007669"/>
    <property type="project" value="InterPro"/>
</dbReference>
<dbReference type="NCBIfam" id="TIGR04183">
    <property type="entry name" value="Por_Secre_tail"/>
    <property type="match status" value="1"/>
</dbReference>
<dbReference type="PANTHER" id="PTHR22990:SF15">
    <property type="entry name" value="F-BOX ONLY PROTEIN 10"/>
    <property type="match status" value="1"/>
</dbReference>
<dbReference type="InterPro" id="IPR025965">
    <property type="entry name" value="FlgD/Vpr_Ig-like"/>
</dbReference>
<dbReference type="Pfam" id="PF13860">
    <property type="entry name" value="FlgD_ig"/>
    <property type="match status" value="1"/>
</dbReference>
<sequence length="611" mass="63373">MSVLRGFTIQNGSEDQGGGIFCSQSSPRIEGNILTGHETAFGGGTIYCSGASPTIDGNTISGNTADDGAGIKCTSGSSPMIIGNTITANSTPWTGPGAGIYCLDSSPTIIGNTITADSTVGLGGGICCENSSPTIEGNTISDCYGSDSGGGIACIDNSSPTIVNNTITGNAGDYAGGIYCLESSPIIADNRVAENEAWSGCAGIVCMNYASPTVSGNTIAGNQSDYGGGGILCNYYSSPMILDNAITENLSLHANGGGIECYSHCAPLLLSNTIAGNVASGDGGGIYCDVGCTLTVTNSILWGDAATTGQEVWLSNASAISFNYCDVEGGTLGVYVPPGCSLHIGPGNIDDDPLFVSGSLGDYYLSQIAAGQGEDSPCVDAANPASLVPVGRTTRTDGYPDVWPLDMGYHYPTNRGPDLVDQADTTIAENEYLTFILEATDPDEDSITFSSPDLPSGATLDAVTGVFEWTPTYQQAGLYTVTFIATDFGTPALADTEQTDITVTDVVEVEDGEGEGLRSHAQYLAQNYPNPFGSSTTIAYSLRAPGRVRVSIYDIRGALVREVVKERVAAGVHRVVWDGRDTRGRTVGSGIYFCRLEAGDFAETRRMVLLR</sequence>
<feature type="domain" description="Carbohydrate-binding/sugar hydrolysis" evidence="2">
    <location>
        <begin position="174"/>
        <end position="313"/>
    </location>
</feature>
<dbReference type="Pfam" id="PF13229">
    <property type="entry name" value="Beta_helix"/>
    <property type="match status" value="1"/>
</dbReference>
<dbReference type="InterPro" id="IPR013783">
    <property type="entry name" value="Ig-like_fold"/>
</dbReference>
<dbReference type="InterPro" id="IPR039448">
    <property type="entry name" value="Beta_helix"/>
</dbReference>
<dbReference type="Gene3D" id="2.60.40.10">
    <property type="entry name" value="Immunoglobulins"/>
    <property type="match status" value="1"/>
</dbReference>
<dbReference type="Pfam" id="PF05345">
    <property type="entry name" value="He_PIG"/>
    <property type="match status" value="1"/>
</dbReference>
<evidence type="ECO:0000256" key="1">
    <source>
        <dbReference type="ARBA" id="ARBA00022737"/>
    </source>
</evidence>
<dbReference type="CDD" id="cd11304">
    <property type="entry name" value="Cadherin_repeat"/>
    <property type="match status" value="1"/>
</dbReference>
<dbReference type="InterPro" id="IPR012334">
    <property type="entry name" value="Pectin_lyas_fold"/>
</dbReference>
<dbReference type="Proteomes" id="UP000051717">
    <property type="component" value="Unassembled WGS sequence"/>
</dbReference>
<dbReference type="InterPro" id="IPR006633">
    <property type="entry name" value="Carb-bd_sugar_hydrolysis-dom"/>
</dbReference>
<proteinExistence type="predicted"/>
<keyword evidence="1" id="KW-0677">Repeat</keyword>
<dbReference type="SUPFAM" id="SSF51126">
    <property type="entry name" value="Pectin lyase-like"/>
    <property type="match status" value="2"/>
</dbReference>
<dbReference type="Gene3D" id="2.60.40.4070">
    <property type="match status" value="1"/>
</dbReference>
<organism evidence="3 4">
    <name type="scientific">candidate division TA06 bacterium SM23_40</name>
    <dbReference type="NCBI Taxonomy" id="1703774"/>
    <lineage>
        <taxon>Bacteria</taxon>
        <taxon>Bacteria division TA06</taxon>
    </lineage>
</organism>
<dbReference type="InterPro" id="IPR015919">
    <property type="entry name" value="Cadherin-like_sf"/>
</dbReference>
<accession>A0A0S8G3Y9</accession>
<dbReference type="SMART" id="SM00722">
    <property type="entry name" value="CASH"/>
    <property type="match status" value="2"/>
</dbReference>
<dbReference type="PANTHER" id="PTHR22990">
    <property type="entry name" value="F-BOX ONLY PROTEIN"/>
    <property type="match status" value="1"/>
</dbReference>
<reference evidence="3 4" key="1">
    <citation type="journal article" date="2015" name="Microbiome">
        <title>Genomic resolution of linkages in carbon, nitrogen, and sulfur cycling among widespread estuary sediment bacteria.</title>
        <authorList>
            <person name="Baker B.J."/>
            <person name="Lazar C.S."/>
            <person name="Teske A.P."/>
            <person name="Dick G.J."/>
        </authorList>
    </citation>
    <scope>NUCLEOTIDE SEQUENCE [LARGE SCALE GENOMIC DNA]</scope>
    <source>
        <strain evidence="3">SM23_40</strain>
    </source>
</reference>
<dbReference type="InterPro" id="IPR011050">
    <property type="entry name" value="Pectin_lyase_fold/virulence"/>
</dbReference>
<dbReference type="EMBL" id="LJUI01000123">
    <property type="protein sequence ID" value="KPK67513.1"/>
    <property type="molecule type" value="Genomic_DNA"/>
</dbReference>
<protein>
    <recommendedName>
        <fullName evidence="2">Carbohydrate-binding/sugar hydrolysis domain-containing protein</fullName>
    </recommendedName>
</protein>
<name>A0A0S8G3Y9_UNCT6</name>
<dbReference type="SUPFAM" id="SSF49313">
    <property type="entry name" value="Cadherin-like"/>
    <property type="match status" value="1"/>
</dbReference>
<dbReference type="GO" id="GO:0005509">
    <property type="term" value="F:calcium ion binding"/>
    <property type="evidence" value="ECO:0007669"/>
    <property type="project" value="InterPro"/>
</dbReference>
<evidence type="ECO:0000259" key="2">
    <source>
        <dbReference type="SMART" id="SM00722"/>
    </source>
</evidence>
<dbReference type="InterPro" id="IPR006626">
    <property type="entry name" value="PbH1"/>
</dbReference>
<dbReference type="SMART" id="SM00710">
    <property type="entry name" value="PbH1"/>
    <property type="match status" value="8"/>
</dbReference>
<dbReference type="InterPro" id="IPR051550">
    <property type="entry name" value="SCF-Subunits/Alg-Epimerases"/>
</dbReference>
<dbReference type="Gene3D" id="2.160.20.10">
    <property type="entry name" value="Single-stranded right-handed beta-helix, Pectin lyase-like"/>
    <property type="match status" value="2"/>
</dbReference>
<comment type="caution">
    <text evidence="3">The sequence shown here is derived from an EMBL/GenBank/DDBJ whole genome shotgun (WGS) entry which is preliminary data.</text>
</comment>
<evidence type="ECO:0000313" key="3">
    <source>
        <dbReference type="EMBL" id="KPK67513.1"/>
    </source>
</evidence>
<dbReference type="AlphaFoldDB" id="A0A0S8G3Y9"/>
<evidence type="ECO:0000313" key="4">
    <source>
        <dbReference type="Proteomes" id="UP000051717"/>
    </source>
</evidence>
<feature type="domain" description="Carbohydrate-binding/sugar hydrolysis" evidence="2">
    <location>
        <begin position="28"/>
        <end position="173"/>
    </location>
</feature>
<gene>
    <name evidence="3" type="ORF">AMJ82_10525</name>
</gene>